<keyword evidence="7" id="KW-1185">Reference proteome</keyword>
<proteinExistence type="predicted"/>
<keyword evidence="3" id="KW-1133">Transmembrane helix</keyword>
<dbReference type="InterPro" id="IPR051036">
    <property type="entry name" value="SIGLEC"/>
</dbReference>
<dbReference type="Gene3D" id="2.60.40.10">
    <property type="entry name" value="Immunoglobulins"/>
    <property type="match status" value="1"/>
</dbReference>
<dbReference type="EMBL" id="JACASF010000021">
    <property type="protein sequence ID" value="KAF6408025.1"/>
    <property type="molecule type" value="Genomic_DNA"/>
</dbReference>
<feature type="chain" id="PRO_5029810946" evidence="5">
    <location>
        <begin position="16"/>
        <end position="78"/>
    </location>
</feature>
<dbReference type="PANTHER" id="PTHR12035:SF132">
    <property type="entry name" value="MYELOID CELL SURFACE ANTIGEN CD33"/>
    <property type="match status" value="1"/>
</dbReference>
<keyword evidence="6" id="KW-0430">Lectin</keyword>
<dbReference type="GO" id="GO:0033691">
    <property type="term" value="F:sialic acid binding"/>
    <property type="evidence" value="ECO:0007669"/>
    <property type="project" value="TreeGrafter"/>
</dbReference>
<name>A0A7J8CAY8_MOLMO</name>
<dbReference type="InterPro" id="IPR036179">
    <property type="entry name" value="Ig-like_dom_sf"/>
</dbReference>
<evidence type="ECO:0000256" key="2">
    <source>
        <dbReference type="ARBA" id="ARBA00022692"/>
    </source>
</evidence>
<evidence type="ECO:0000256" key="3">
    <source>
        <dbReference type="ARBA" id="ARBA00022989"/>
    </source>
</evidence>
<sequence>MLRLLLPLLWAGSLAKDEDHWVRVQKSVTVQEGLCVSVPCTIIYHHYNWTDSTPAHGYWFREVANELSDPPVATNNPD</sequence>
<feature type="signal peptide" evidence="5">
    <location>
        <begin position="1"/>
        <end position="15"/>
    </location>
</feature>
<dbReference type="AlphaFoldDB" id="A0A7J8CAY8"/>
<gene>
    <name evidence="6" type="ORF">HJG59_016523</name>
</gene>
<protein>
    <submittedName>
        <fullName evidence="6">Sialic acid binding Ig like lectin 7</fullName>
    </submittedName>
</protein>
<accession>A0A7J8CAY8</accession>
<evidence type="ECO:0000256" key="1">
    <source>
        <dbReference type="ARBA" id="ARBA00004167"/>
    </source>
</evidence>
<keyword evidence="5" id="KW-0732">Signal</keyword>
<dbReference type="GO" id="GO:0005886">
    <property type="term" value="C:plasma membrane"/>
    <property type="evidence" value="ECO:0007669"/>
    <property type="project" value="TreeGrafter"/>
</dbReference>
<keyword evidence="4" id="KW-0472">Membrane</keyword>
<keyword evidence="2" id="KW-0812">Transmembrane</keyword>
<evidence type="ECO:0000256" key="5">
    <source>
        <dbReference type="SAM" id="SignalP"/>
    </source>
</evidence>
<reference evidence="6 7" key="1">
    <citation type="journal article" date="2020" name="Nature">
        <title>Six reference-quality genomes reveal evolution of bat adaptations.</title>
        <authorList>
            <person name="Jebb D."/>
            <person name="Huang Z."/>
            <person name="Pippel M."/>
            <person name="Hughes G.M."/>
            <person name="Lavrichenko K."/>
            <person name="Devanna P."/>
            <person name="Winkler S."/>
            <person name="Jermiin L.S."/>
            <person name="Skirmuntt E.C."/>
            <person name="Katzourakis A."/>
            <person name="Burkitt-Gray L."/>
            <person name="Ray D.A."/>
            <person name="Sullivan K.A.M."/>
            <person name="Roscito J.G."/>
            <person name="Kirilenko B.M."/>
            <person name="Davalos L.M."/>
            <person name="Corthals A.P."/>
            <person name="Power M.L."/>
            <person name="Jones G."/>
            <person name="Ransome R.D."/>
            <person name="Dechmann D.K.N."/>
            <person name="Locatelli A.G."/>
            <person name="Puechmaille S.J."/>
            <person name="Fedrigo O."/>
            <person name="Jarvis E.D."/>
            <person name="Hiller M."/>
            <person name="Vernes S.C."/>
            <person name="Myers E.W."/>
            <person name="Teeling E.C."/>
        </authorList>
    </citation>
    <scope>NUCLEOTIDE SEQUENCE [LARGE SCALE GENOMIC DNA]</scope>
    <source>
        <strain evidence="6">MMolMol1</strain>
        <tissue evidence="6">Muscle</tissue>
    </source>
</reference>
<dbReference type="Proteomes" id="UP000550707">
    <property type="component" value="Unassembled WGS sequence"/>
</dbReference>
<comment type="caution">
    <text evidence="6">The sequence shown here is derived from an EMBL/GenBank/DDBJ whole genome shotgun (WGS) entry which is preliminary data.</text>
</comment>
<organism evidence="6 7">
    <name type="scientific">Molossus molossus</name>
    <name type="common">Pallas' mastiff bat</name>
    <name type="synonym">Vespertilio molossus</name>
    <dbReference type="NCBI Taxonomy" id="27622"/>
    <lineage>
        <taxon>Eukaryota</taxon>
        <taxon>Metazoa</taxon>
        <taxon>Chordata</taxon>
        <taxon>Craniata</taxon>
        <taxon>Vertebrata</taxon>
        <taxon>Euteleostomi</taxon>
        <taxon>Mammalia</taxon>
        <taxon>Eutheria</taxon>
        <taxon>Laurasiatheria</taxon>
        <taxon>Chiroptera</taxon>
        <taxon>Yangochiroptera</taxon>
        <taxon>Molossidae</taxon>
        <taxon>Molossus</taxon>
    </lineage>
</organism>
<dbReference type="SUPFAM" id="SSF48726">
    <property type="entry name" value="Immunoglobulin"/>
    <property type="match status" value="1"/>
</dbReference>
<evidence type="ECO:0000256" key="4">
    <source>
        <dbReference type="ARBA" id="ARBA00023136"/>
    </source>
</evidence>
<dbReference type="InParanoid" id="A0A7J8CAY8"/>
<comment type="subcellular location">
    <subcellularLocation>
        <location evidence="1">Membrane</location>
        <topology evidence="1">Single-pass membrane protein</topology>
    </subcellularLocation>
</comment>
<evidence type="ECO:0000313" key="7">
    <source>
        <dbReference type="Proteomes" id="UP000550707"/>
    </source>
</evidence>
<evidence type="ECO:0000313" key="6">
    <source>
        <dbReference type="EMBL" id="KAF6408025.1"/>
    </source>
</evidence>
<dbReference type="GO" id="GO:0007155">
    <property type="term" value="P:cell adhesion"/>
    <property type="evidence" value="ECO:0007669"/>
    <property type="project" value="TreeGrafter"/>
</dbReference>
<dbReference type="GO" id="GO:0030246">
    <property type="term" value="F:carbohydrate binding"/>
    <property type="evidence" value="ECO:0007669"/>
    <property type="project" value="UniProtKB-KW"/>
</dbReference>
<dbReference type="InterPro" id="IPR013783">
    <property type="entry name" value="Ig-like_fold"/>
</dbReference>
<dbReference type="PANTHER" id="PTHR12035">
    <property type="entry name" value="SIALIC ACID BINDING IMMUNOGLOBULIN-LIKE LECTIN"/>
    <property type="match status" value="1"/>
</dbReference>